<evidence type="ECO:0000313" key="1">
    <source>
        <dbReference type="EMBL" id="BAR95797.1"/>
    </source>
</evidence>
<accession>A0AAD1F790</accession>
<organism evidence="1 2">
    <name type="scientific">Prevotella intermedia</name>
    <dbReference type="NCBI Taxonomy" id="28131"/>
    <lineage>
        <taxon>Bacteria</taxon>
        <taxon>Pseudomonadati</taxon>
        <taxon>Bacteroidota</taxon>
        <taxon>Bacteroidia</taxon>
        <taxon>Bacteroidales</taxon>
        <taxon>Prevotellaceae</taxon>
        <taxon>Prevotella</taxon>
    </lineage>
</organism>
<dbReference type="EMBL" id="AP014925">
    <property type="protein sequence ID" value="BAR95797.1"/>
    <property type="molecule type" value="Genomic_DNA"/>
</dbReference>
<evidence type="ECO:0000313" key="2">
    <source>
        <dbReference type="Proteomes" id="UP000067008"/>
    </source>
</evidence>
<dbReference type="AlphaFoldDB" id="A0AAD1F790"/>
<reference evidence="1 2" key="1">
    <citation type="submission" date="2015-07" db="EMBL/GenBank/DDBJ databases">
        <title>Complete genome sequence of Prevotella intermedia strain 17-2.</title>
        <authorList>
            <person name="Nambu T."/>
        </authorList>
    </citation>
    <scope>NUCLEOTIDE SEQUENCE [LARGE SCALE GENOMIC DNA]</scope>
    <source>
        <strain evidence="1 2">17-2</strain>
    </source>
</reference>
<dbReference type="Proteomes" id="UP000067008">
    <property type="component" value="Chromosome 2"/>
</dbReference>
<name>A0AAD1F790_PREIN</name>
<gene>
    <name evidence="1" type="ORF">PI172_1069</name>
</gene>
<sequence>MPQICFVFVKIIPKKNDNFDLALRKRLFCDAKPTLLPCKTAAFGTQNNRFYKALITRELNNRSSTEKYLQLYYLLFYIIMKVQKIRKRK</sequence>
<protein>
    <submittedName>
        <fullName evidence="1">Uncharacterized protein</fullName>
    </submittedName>
</protein>
<proteinExistence type="predicted"/>